<proteinExistence type="predicted"/>
<dbReference type="RefSeq" id="XP_056035958.1">
    <property type="nucleotide sequence ID" value="XM_056180611.1"/>
</dbReference>
<feature type="transmembrane region" description="Helical" evidence="5">
    <location>
        <begin position="77"/>
        <end position="100"/>
    </location>
</feature>
<dbReference type="InterPro" id="IPR005178">
    <property type="entry name" value="Ostalpha/TMEM184C"/>
</dbReference>
<keyword evidence="4 5" id="KW-0472">Membrane</keyword>
<evidence type="ECO:0000256" key="1">
    <source>
        <dbReference type="ARBA" id="ARBA00004141"/>
    </source>
</evidence>
<evidence type="ECO:0000256" key="4">
    <source>
        <dbReference type="ARBA" id="ARBA00023136"/>
    </source>
</evidence>
<evidence type="ECO:0000313" key="6">
    <source>
        <dbReference type="EMBL" id="WBW71715.1"/>
    </source>
</evidence>
<accession>A0AAE9W8J3</accession>
<keyword evidence="7" id="KW-1185">Reference proteome</keyword>
<feature type="transmembrane region" description="Helical" evidence="5">
    <location>
        <begin position="139"/>
        <end position="157"/>
    </location>
</feature>
<keyword evidence="3 5" id="KW-1133">Transmembrane helix</keyword>
<dbReference type="AlphaFoldDB" id="A0AAE9W8J3"/>
<gene>
    <name evidence="6" type="primary">hfl1</name>
    <name evidence="6" type="ORF">SOMG_01818</name>
</gene>
<organism evidence="6 7">
    <name type="scientific">Schizosaccharomyces osmophilus</name>
    <dbReference type="NCBI Taxonomy" id="2545709"/>
    <lineage>
        <taxon>Eukaryota</taxon>
        <taxon>Fungi</taxon>
        <taxon>Dikarya</taxon>
        <taxon>Ascomycota</taxon>
        <taxon>Taphrinomycotina</taxon>
        <taxon>Schizosaccharomycetes</taxon>
        <taxon>Schizosaccharomycetales</taxon>
        <taxon>Schizosaccharomycetaceae</taxon>
        <taxon>Schizosaccharomyces</taxon>
    </lineage>
</organism>
<dbReference type="Proteomes" id="UP001212411">
    <property type="component" value="Chromosome 1"/>
</dbReference>
<evidence type="ECO:0000256" key="3">
    <source>
        <dbReference type="ARBA" id="ARBA00022989"/>
    </source>
</evidence>
<dbReference type="KEGG" id="som:SOMG_01818"/>
<evidence type="ECO:0000256" key="5">
    <source>
        <dbReference type="SAM" id="Phobius"/>
    </source>
</evidence>
<name>A0AAE9W8J3_9SCHI</name>
<evidence type="ECO:0000256" key="2">
    <source>
        <dbReference type="ARBA" id="ARBA00022692"/>
    </source>
</evidence>
<dbReference type="Pfam" id="PF03619">
    <property type="entry name" value="Solute_trans_a"/>
    <property type="match status" value="1"/>
</dbReference>
<feature type="transmembrane region" description="Helical" evidence="5">
    <location>
        <begin position="6"/>
        <end position="28"/>
    </location>
</feature>
<sequence>MENEIVALCGIFVLISLALSIISISSHLKNYRKPVLQRSVVRILLMIVTYSIVSFLTVYNERIGAFFEPFREIYEAFALYCFFCLLIDYLGGERAAVIILHGHLPRPRLWPMNHIQSDIDLGDPYTFLSIKRGILQYTWIKPFLIIATLLSRALGVYEDEDKPVYITAALWIGLLYNISITISLYSLTTFWVCLHEELAPFRPFPKFLSVKAIIFASYWQQTLLSVAGWLGILPRKHGIFILLDQNVLMCLEMPFFALSHWHAFRIKDYITPSWISCSRMPIFRAWKDVVGFKDVWCDSIQTLQGDRYVYENFEPAECQVPSRHDARLNRTTHGLRYSQGGQRKFWVSRYDQSRVRLINNNDSQNSPASNMTYFSIPGLYSESQHYEGGICFDIDDEMESLYAQAKGMPFGDYNYPVLPIPTVSETNSVRRSLSET</sequence>
<feature type="transmembrane region" description="Helical" evidence="5">
    <location>
        <begin position="212"/>
        <end position="232"/>
    </location>
</feature>
<feature type="transmembrane region" description="Helical" evidence="5">
    <location>
        <begin position="169"/>
        <end position="192"/>
    </location>
</feature>
<evidence type="ECO:0000313" key="7">
    <source>
        <dbReference type="Proteomes" id="UP001212411"/>
    </source>
</evidence>
<protein>
    <submittedName>
        <fullName evidence="6">Organic solute transmembrane transporter</fullName>
    </submittedName>
</protein>
<dbReference type="PANTHER" id="PTHR23423">
    <property type="entry name" value="ORGANIC SOLUTE TRANSPORTER-RELATED"/>
    <property type="match status" value="1"/>
</dbReference>
<dbReference type="SMART" id="SM01417">
    <property type="entry name" value="Solute_trans_a"/>
    <property type="match status" value="1"/>
</dbReference>
<keyword evidence="2 5" id="KW-0812">Transmembrane</keyword>
<reference evidence="6 7" key="1">
    <citation type="journal article" date="2023" name="G3 (Bethesda)">
        <title>A high-quality reference genome for the fission yeast Schizosaccharomyces osmophilus.</title>
        <authorList>
            <person name="Jia G.S."/>
            <person name="Zhang W.C."/>
            <person name="Liang Y."/>
            <person name="Liu X.H."/>
            <person name="Rhind N."/>
            <person name="Pidoux A."/>
            <person name="Brysch-Herzberg M."/>
            <person name="Du L.L."/>
        </authorList>
    </citation>
    <scope>NUCLEOTIDE SEQUENCE [LARGE SCALE GENOMIC DNA]</scope>
    <source>
        <strain evidence="6 7">CBS 15793</strain>
    </source>
</reference>
<feature type="transmembrane region" description="Helical" evidence="5">
    <location>
        <begin position="40"/>
        <end position="57"/>
    </location>
</feature>
<dbReference type="GO" id="GO:0016020">
    <property type="term" value="C:membrane"/>
    <property type="evidence" value="ECO:0007669"/>
    <property type="project" value="UniProtKB-SubCell"/>
</dbReference>
<dbReference type="GeneID" id="80875300"/>
<comment type="subcellular location">
    <subcellularLocation>
        <location evidence="1">Membrane</location>
        <topology evidence="1">Multi-pass membrane protein</topology>
    </subcellularLocation>
</comment>
<dbReference type="EMBL" id="CP115611">
    <property type="protein sequence ID" value="WBW71715.1"/>
    <property type="molecule type" value="Genomic_DNA"/>
</dbReference>